<dbReference type="EMBL" id="GU814014">
    <property type="protein sequence ID" value="ADF43156.1"/>
    <property type="molecule type" value="Genomic_DNA"/>
</dbReference>
<evidence type="ECO:0000313" key="2">
    <source>
        <dbReference type="EMBL" id="ADF43198.1"/>
    </source>
</evidence>
<reference evidence="1" key="2">
    <citation type="journal article" date="2010" name="Science">
        <title>Evolution of an expanded sex-determining locus in Volvox.</title>
        <authorList>
            <person name="Ferris P."/>
            <person name="Olson B.J."/>
            <person name="De Hoff P.L."/>
            <person name="Douglass S."/>
            <person name="Casero D."/>
            <person name="Prochnik S."/>
            <person name="Geng S."/>
            <person name="Rai R."/>
            <person name="Grimwood J."/>
            <person name="Schmutz J."/>
            <person name="Nishii I."/>
            <person name="Hamaji T."/>
            <person name="Nozaki H."/>
            <person name="Pellegrini M."/>
            <person name="Umen J.G."/>
        </authorList>
    </citation>
    <scope>NUCLEOTIDE SEQUENCE</scope>
    <source>
        <strain evidence="2">CC-2290</strain>
        <strain evidence="1">CC-503</strain>
    </source>
</reference>
<proteinExistence type="predicted"/>
<gene>
    <name evidence="1" type="primary">MTP0796p</name>
    <name evidence="2" type="synonym">MTP0796m</name>
    <name evidence="3" type="ORF">CHLRE_06g254175v5</name>
</gene>
<dbReference type="OrthoDB" id="10602226at2759"/>
<evidence type="ECO:0000313" key="1">
    <source>
        <dbReference type="EMBL" id="ADF43156.1"/>
    </source>
</evidence>
<reference evidence="3" key="4">
    <citation type="submission" date="2017-07" db="EMBL/GenBank/DDBJ databases">
        <title>WGS assembly of Chlamydomonas reinhardtii.</title>
        <authorList>
            <consortium name="Chlamydomonas Annotation Team"/>
            <consortium name="JGI Annotation Team"/>
            <person name="Merchant S.S."/>
            <person name="Prochnik S.E."/>
            <person name="Vallon O."/>
            <person name="Harris E.H."/>
            <person name="Karpowicz S.J."/>
            <person name="Witman G.B."/>
            <person name="Terry A."/>
            <person name="Salamov A."/>
            <person name="Fritz-Laylin L.K."/>
            <person name="Marechal-Drouard L."/>
            <person name="Marshall W.F."/>
            <person name="Qu L.H."/>
            <person name="Nelson D.R."/>
            <person name="Sanderfoot A.A."/>
            <person name="Spalding M.H."/>
            <person name="Kapitonov V.V."/>
            <person name="Ren Q."/>
            <person name="Ferris P."/>
            <person name="Lindquist E."/>
            <person name="Shapiro H."/>
            <person name="Lucas S.M."/>
            <person name="Grimwood J."/>
            <person name="Schmutz J."/>
            <person name="Grigoriev I.V."/>
            <person name="Rokhsar D.S."/>
        </authorList>
    </citation>
    <scope>NUCLEOTIDE SEQUENCE</scope>
    <source>
        <strain evidence="3">CC-503 cw92 mt+</strain>
    </source>
</reference>
<organism evidence="1">
    <name type="scientific">Chlamydomonas reinhardtii</name>
    <name type="common">Chlamydomonas smithii</name>
    <dbReference type="NCBI Taxonomy" id="3055"/>
    <lineage>
        <taxon>Eukaryota</taxon>
        <taxon>Viridiplantae</taxon>
        <taxon>Chlorophyta</taxon>
        <taxon>core chlorophytes</taxon>
        <taxon>Chlorophyceae</taxon>
        <taxon>CS clade</taxon>
        <taxon>Chlamydomonadales</taxon>
        <taxon>Chlamydomonadaceae</taxon>
        <taxon>Chlamydomonas</taxon>
    </lineage>
</organism>
<dbReference type="EMBL" id="CM008967">
    <property type="protein sequence ID" value="PNW81638.1"/>
    <property type="molecule type" value="Genomic_DNA"/>
</dbReference>
<reference evidence="2" key="3">
    <citation type="submission" date="2016-01" db="EMBL/GenBank/DDBJ databases">
        <authorList>
            <person name="McClelland M."/>
            <person name="Jain A."/>
            <person name="Saraogi P."/>
            <person name="Mendelson R."/>
            <person name="Westerman R."/>
            <person name="SanMiguel P."/>
            <person name="Csonka L."/>
        </authorList>
    </citation>
    <scope>NUCLEOTIDE SEQUENCE</scope>
    <source>
        <strain evidence="2">CC-2290</strain>
    </source>
</reference>
<protein>
    <submittedName>
        <fullName evidence="2">MTP0796m</fullName>
    </submittedName>
    <submittedName>
        <fullName evidence="1">MTP0796p</fullName>
    </submittedName>
</protein>
<dbReference type="AlphaFoldDB" id="D5LAX6"/>
<dbReference type="Gramene" id="PNW81638">
    <property type="protein sequence ID" value="PNW81638"/>
    <property type="gene ID" value="CHLRE_06g254175v5"/>
</dbReference>
<reference evidence="3 4" key="1">
    <citation type="journal article" date="2007" name="Science">
        <title>The Chlamydomonas genome reveals the evolution of key animal and plant functions.</title>
        <authorList>
            <person name="Merchant S.S."/>
            <person name="Prochnik S.E."/>
            <person name="Vallon O."/>
            <person name="Harris E.H."/>
            <person name="Karpowicz S.J."/>
            <person name="Witman G.B."/>
            <person name="Terry A."/>
            <person name="Salamov A."/>
            <person name="Fritz-Laylin L.K."/>
            <person name="Marechal-Drouard L."/>
            <person name="Marshall W.F."/>
            <person name="Qu L.H."/>
            <person name="Nelson D.R."/>
            <person name="Sanderfoot A.A."/>
            <person name="Spalding M.H."/>
            <person name="Kapitonov V.V."/>
            <person name="Ren Q."/>
            <person name="Ferris P."/>
            <person name="Lindquist E."/>
            <person name="Shapiro H."/>
            <person name="Lucas S.M."/>
            <person name="Grimwood J."/>
            <person name="Schmutz J."/>
            <person name="Cardol P."/>
            <person name="Cerutti H."/>
            <person name="Chanfreau G."/>
            <person name="Chen C.L."/>
            <person name="Cognat V."/>
            <person name="Croft M.T."/>
            <person name="Dent R."/>
            <person name="Dutcher S."/>
            <person name="Fernandez E."/>
            <person name="Fukuzawa H."/>
            <person name="Gonzalez-Ballester D."/>
            <person name="Gonzalez-Halphen D."/>
            <person name="Hallmann A."/>
            <person name="Hanikenne M."/>
            <person name="Hippler M."/>
            <person name="Inwood W."/>
            <person name="Jabbari K."/>
            <person name="Kalanon M."/>
            <person name="Kuras R."/>
            <person name="Lefebvre P.A."/>
            <person name="Lemaire S.D."/>
            <person name="Lobanov A.V."/>
            <person name="Lohr M."/>
            <person name="Manuell A."/>
            <person name="Meier I."/>
            <person name="Mets L."/>
            <person name="Mittag M."/>
            <person name="Mittelmeier T."/>
            <person name="Moroney J.V."/>
            <person name="Moseley J."/>
            <person name="Napoli C."/>
            <person name="Nedelcu A.M."/>
            <person name="Niyogi K."/>
            <person name="Novoselov S.V."/>
            <person name="Paulsen I.T."/>
            <person name="Pazour G."/>
            <person name="Purton S."/>
            <person name="Ral J.P."/>
            <person name="Riano-Pachon D.M."/>
            <person name="Riekhof W."/>
            <person name="Rymarquis L."/>
            <person name="Schroda M."/>
            <person name="Stern D."/>
            <person name="Umen J."/>
            <person name="Willows R."/>
            <person name="Wilson N."/>
            <person name="Zimmer S.L."/>
            <person name="Allmer J."/>
            <person name="Balk J."/>
            <person name="Bisova K."/>
            <person name="Chen C.J."/>
            <person name="Elias M."/>
            <person name="Gendler K."/>
            <person name="Hauser C."/>
            <person name="Lamb M.R."/>
            <person name="Ledford H."/>
            <person name="Long J.C."/>
            <person name="Minagawa J."/>
            <person name="Page M.D."/>
            <person name="Pan J."/>
            <person name="Pootakham W."/>
            <person name="Roje S."/>
            <person name="Rose A."/>
            <person name="Stahlberg E."/>
            <person name="Terauchi A.M."/>
            <person name="Yang P."/>
            <person name="Ball S."/>
            <person name="Bowler C."/>
            <person name="Dieckmann C.L."/>
            <person name="Gladyshev V.N."/>
            <person name="Green P."/>
            <person name="Jorgensen R."/>
            <person name="Mayfield S."/>
            <person name="Mueller-Roeber B."/>
            <person name="Rajamani S."/>
            <person name="Sayre R.T."/>
            <person name="Brokstein P."/>
            <person name="Dubchak I."/>
            <person name="Goodstein D."/>
            <person name="Hornick L."/>
            <person name="Huang Y.W."/>
            <person name="Jhaveri J."/>
            <person name="Luo Y."/>
            <person name="Martinez D."/>
            <person name="Ngau W.C."/>
            <person name="Otillar B."/>
            <person name="Poliakov A."/>
            <person name="Porter A."/>
            <person name="Szajkowski L."/>
            <person name="Werner G."/>
            <person name="Zhou K."/>
            <person name="Grigoriev I.V."/>
            <person name="Rokhsar D.S."/>
            <person name="Grossman A.R."/>
        </authorList>
    </citation>
    <scope>NUCLEOTIDE SEQUENCE [LARGE SCALE GENOMIC DNA]</scope>
    <source>
        <strain evidence="4">CC-503</strain>
        <strain evidence="3">CC-503 cw92 mt+</strain>
    </source>
</reference>
<accession>D5LAX6</accession>
<name>D5LAX6_CHLRE</name>
<sequence length="146" mass="14410">MADGAWDELNDEDFQHEGAVGDAAGANVGGAPEGVAAEGAAAAAEGFAADAAADAAGNVPAPLDAAALRLLIQQAAAAVAAAHANGAIVIPPLAPAVMAPAAAPRCINHQCESCHFQRVVHAWMVWSLPWLAAAVLGGGMRCVGDD</sequence>
<dbReference type="Proteomes" id="UP000006906">
    <property type="component" value="Chromosome 6"/>
</dbReference>
<keyword evidence="4" id="KW-1185">Reference proteome</keyword>
<evidence type="ECO:0000313" key="4">
    <source>
        <dbReference type="Proteomes" id="UP000006906"/>
    </source>
</evidence>
<evidence type="ECO:0000313" key="3">
    <source>
        <dbReference type="EMBL" id="PNW81638.1"/>
    </source>
</evidence>
<dbReference type="EMBL" id="GU814015">
    <property type="protein sequence ID" value="ADF43198.1"/>
    <property type="molecule type" value="Genomic_DNA"/>
</dbReference>